<evidence type="ECO:0000313" key="1">
    <source>
        <dbReference type="EMBL" id="ABG50612.1"/>
    </source>
</evidence>
<dbReference type="KEGG" id="ter:Tery_1278"/>
<gene>
    <name evidence="1" type="ordered locus">Tery_1278</name>
</gene>
<organism evidence="1">
    <name type="scientific">Trichodesmium erythraeum (strain IMS101)</name>
    <dbReference type="NCBI Taxonomy" id="203124"/>
    <lineage>
        <taxon>Bacteria</taxon>
        <taxon>Bacillati</taxon>
        <taxon>Cyanobacteriota</taxon>
        <taxon>Cyanophyceae</taxon>
        <taxon>Oscillatoriophycideae</taxon>
        <taxon>Oscillatoriales</taxon>
        <taxon>Microcoleaceae</taxon>
        <taxon>Trichodesmium</taxon>
    </lineage>
</organism>
<protein>
    <submittedName>
        <fullName evidence="1">Uncharacterized protein</fullName>
    </submittedName>
</protein>
<dbReference type="eggNOG" id="COG3385">
    <property type="taxonomic scope" value="Bacteria"/>
</dbReference>
<dbReference type="EMBL" id="CP000393">
    <property type="protein sequence ID" value="ABG50612.1"/>
    <property type="molecule type" value="Genomic_DNA"/>
</dbReference>
<name>Q116G2_TRIEI</name>
<reference evidence="1" key="1">
    <citation type="submission" date="2006-06" db="EMBL/GenBank/DDBJ databases">
        <title>Complete sequence of Trichodesmium erythraeum IMS101.</title>
        <authorList>
            <consortium name="US DOE Joint Genome Institute"/>
            <person name="Copeland A."/>
            <person name="Lucas S."/>
            <person name="Lapidus A."/>
            <person name="Barry K."/>
            <person name="Detter J.C."/>
            <person name="Glavina del Rio T."/>
            <person name="Hammon N."/>
            <person name="Israni S."/>
            <person name="Dalin E."/>
            <person name="Tice H."/>
            <person name="Pitluck S."/>
            <person name="Kiss H."/>
            <person name="Munk A.C."/>
            <person name="Brettin T."/>
            <person name="Bruce D."/>
            <person name="Han C."/>
            <person name="Tapia R."/>
            <person name="Gilna P."/>
            <person name="Schmutz J."/>
            <person name="Larimer F."/>
            <person name="Land M."/>
            <person name="Hauser L."/>
            <person name="Kyrpides N."/>
            <person name="Kim E."/>
            <person name="Richardson P."/>
        </authorList>
    </citation>
    <scope>NUCLEOTIDE SEQUENCE [LARGE SCALE GENOMIC DNA]</scope>
    <source>
        <strain evidence="1">IMS101</strain>
    </source>
</reference>
<proteinExistence type="predicted"/>
<dbReference type="HOGENOM" id="CLU_2588703_0_0_3"/>
<dbReference type="STRING" id="203124.Tery_1278"/>
<accession>Q116G2</accession>
<sequence length="80" mass="9802">MRRQYSVNEHQIIRAIGVVNCLYFNPKSEQFWIIDYRIYDPDSDKKNKIDHVEDMMFDVVNKKKLLFKTVLMEIWYAKKN</sequence>
<dbReference type="AlphaFoldDB" id="Q116G2"/>